<dbReference type="OrthoDB" id="582730at2"/>
<evidence type="ECO:0000256" key="1">
    <source>
        <dbReference type="SAM" id="MobiDB-lite"/>
    </source>
</evidence>
<sequence length="179" mass="20508">MAKESKGFGELLKQQNKSQALPKITIKAPTGKSNNDISNLDEQEIRIGQILGLTSEGEIPAVNKKTLSIYRDYLKKELESPCIVTGIEDFKWEEYYMLGGGSKEEHDKLRKTKPSYLDTYKLLNFTDEIDTFYGLKVSVKRESDNKKFILPLSDLESDDSSLNNEQLLNNYSVWFVNLR</sequence>
<dbReference type="RefSeq" id="WP_127083219.1">
    <property type="nucleotide sequence ID" value="NZ_RSCL01000012.1"/>
</dbReference>
<dbReference type="Proteomes" id="UP000271624">
    <property type="component" value="Unassembled WGS sequence"/>
</dbReference>
<gene>
    <name evidence="2" type="ORF">DSM106972_048660</name>
</gene>
<reference evidence="2" key="1">
    <citation type="submission" date="2018-12" db="EMBL/GenBank/DDBJ databases">
        <authorList>
            <person name="Will S."/>
            <person name="Neumann-Schaal M."/>
            <person name="Henke P."/>
        </authorList>
    </citation>
    <scope>NUCLEOTIDE SEQUENCE</scope>
    <source>
        <strain evidence="2">PCC 7102</strain>
    </source>
</reference>
<dbReference type="EMBL" id="RSCL01000012">
    <property type="protein sequence ID" value="RUT03952.1"/>
    <property type="molecule type" value="Genomic_DNA"/>
</dbReference>
<dbReference type="AlphaFoldDB" id="A0A3S1CJH1"/>
<accession>A0A3S1CJH1</accession>
<reference evidence="2" key="2">
    <citation type="journal article" date="2019" name="Genome Biol. Evol.">
        <title>Day and night: Metabolic profiles and evolutionary relationships of six axenic non-marine cyanobacteria.</title>
        <authorList>
            <person name="Will S.E."/>
            <person name="Henke P."/>
            <person name="Boedeker C."/>
            <person name="Huang S."/>
            <person name="Brinkmann H."/>
            <person name="Rohde M."/>
            <person name="Jarek M."/>
            <person name="Friedl T."/>
            <person name="Seufert S."/>
            <person name="Schumacher M."/>
            <person name="Overmann J."/>
            <person name="Neumann-Schaal M."/>
            <person name="Petersen J."/>
        </authorList>
    </citation>
    <scope>NUCLEOTIDE SEQUENCE [LARGE SCALE GENOMIC DNA]</scope>
    <source>
        <strain evidence="2">PCC 7102</strain>
    </source>
</reference>
<protein>
    <submittedName>
        <fullName evidence="2">Uncharacterized protein</fullName>
    </submittedName>
</protein>
<evidence type="ECO:0000313" key="3">
    <source>
        <dbReference type="Proteomes" id="UP000271624"/>
    </source>
</evidence>
<proteinExistence type="predicted"/>
<organism evidence="2 3">
    <name type="scientific">Dulcicalothrix desertica PCC 7102</name>
    <dbReference type="NCBI Taxonomy" id="232991"/>
    <lineage>
        <taxon>Bacteria</taxon>
        <taxon>Bacillati</taxon>
        <taxon>Cyanobacteriota</taxon>
        <taxon>Cyanophyceae</taxon>
        <taxon>Nostocales</taxon>
        <taxon>Calotrichaceae</taxon>
        <taxon>Dulcicalothrix</taxon>
    </lineage>
</organism>
<feature type="region of interest" description="Disordered" evidence="1">
    <location>
        <begin position="1"/>
        <end position="37"/>
    </location>
</feature>
<name>A0A3S1CJH1_9CYAN</name>
<keyword evidence="3" id="KW-1185">Reference proteome</keyword>
<evidence type="ECO:0000313" key="2">
    <source>
        <dbReference type="EMBL" id="RUT03952.1"/>
    </source>
</evidence>
<comment type="caution">
    <text evidence="2">The sequence shown here is derived from an EMBL/GenBank/DDBJ whole genome shotgun (WGS) entry which is preliminary data.</text>
</comment>